<dbReference type="Proteomes" id="UP000590740">
    <property type="component" value="Unassembled WGS sequence"/>
</dbReference>
<keyword evidence="2" id="KW-1185">Reference proteome</keyword>
<name>A0A7W8DKQ3_9BACT</name>
<evidence type="ECO:0000313" key="2">
    <source>
        <dbReference type="Proteomes" id="UP000590740"/>
    </source>
</evidence>
<reference evidence="1 2" key="1">
    <citation type="submission" date="2020-08" db="EMBL/GenBank/DDBJ databases">
        <title>Genomic Encyclopedia of Type Strains, Phase IV (KMG-IV): sequencing the most valuable type-strain genomes for metagenomic binning, comparative biology and taxonomic classification.</title>
        <authorList>
            <person name="Goeker M."/>
        </authorList>
    </citation>
    <scope>NUCLEOTIDE SEQUENCE [LARGE SCALE GENOMIC DNA]</scope>
    <source>
        <strain evidence="1 2">DSM 12252</strain>
    </source>
</reference>
<proteinExistence type="predicted"/>
<protein>
    <submittedName>
        <fullName evidence="1">Uncharacterized protein</fullName>
    </submittedName>
</protein>
<dbReference type="AlphaFoldDB" id="A0A7W8DKQ3"/>
<gene>
    <name evidence="1" type="ORF">HNQ65_003041</name>
</gene>
<dbReference type="EMBL" id="JACHIG010000006">
    <property type="protein sequence ID" value="MBB5033453.1"/>
    <property type="molecule type" value="Genomic_DNA"/>
</dbReference>
<comment type="caution">
    <text evidence="1">The sequence shown here is derived from an EMBL/GenBank/DDBJ whole genome shotgun (WGS) entry which is preliminary data.</text>
</comment>
<organism evidence="1 2">
    <name type="scientific">Prosthecobacter vanneervenii</name>
    <dbReference type="NCBI Taxonomy" id="48466"/>
    <lineage>
        <taxon>Bacteria</taxon>
        <taxon>Pseudomonadati</taxon>
        <taxon>Verrucomicrobiota</taxon>
        <taxon>Verrucomicrobiia</taxon>
        <taxon>Verrucomicrobiales</taxon>
        <taxon>Verrucomicrobiaceae</taxon>
        <taxon>Prosthecobacter</taxon>
    </lineage>
</organism>
<accession>A0A7W8DKQ3</accession>
<evidence type="ECO:0000313" key="1">
    <source>
        <dbReference type="EMBL" id="MBB5033453.1"/>
    </source>
</evidence>
<sequence length="57" mass="6305">MPLLKFFLHLLRLDHELAESSVTGESPLAREGRLFWRNCGAVLVVLIILKSIGSSLG</sequence>